<gene>
    <name evidence="2" type="ORF">JAAARDRAFT_76463</name>
</gene>
<dbReference type="InParanoid" id="A0A067QGY5"/>
<dbReference type="HOGENOM" id="CLU_1214924_0_0_1"/>
<evidence type="ECO:0000313" key="2">
    <source>
        <dbReference type="EMBL" id="KDQ62787.1"/>
    </source>
</evidence>
<feature type="chain" id="PRO_5001648068" description="Hydrophobin" evidence="1">
    <location>
        <begin position="22"/>
        <end position="228"/>
    </location>
</feature>
<name>A0A067QGY5_9AGAM</name>
<dbReference type="Proteomes" id="UP000027265">
    <property type="component" value="Unassembled WGS sequence"/>
</dbReference>
<evidence type="ECO:0008006" key="4">
    <source>
        <dbReference type="Google" id="ProtNLM"/>
    </source>
</evidence>
<feature type="signal peptide" evidence="1">
    <location>
        <begin position="1"/>
        <end position="21"/>
    </location>
</feature>
<sequence>MFSVYVRSLAALALLPALISAQTSAVIPAVIIDPIPTPISPIVCPYYVNCCRTIGPVSLLSTSEVSEVTIDDPTASVGIACPLLTSTEICWVNYTQCDQRPKPFQHFHTMEVWRSLKAALFINEEALGTERRSLRILLVLLHLSQEGIGEGRSEAVQSSLAARNWPGICIPGSLIYKTFNRPRSSMKDRAAHAGYELSWNKLLLWPLVCENRGDVLLFWRRLHSPSVD</sequence>
<evidence type="ECO:0000256" key="1">
    <source>
        <dbReference type="SAM" id="SignalP"/>
    </source>
</evidence>
<evidence type="ECO:0000313" key="3">
    <source>
        <dbReference type="Proteomes" id="UP000027265"/>
    </source>
</evidence>
<keyword evidence="3" id="KW-1185">Reference proteome</keyword>
<reference evidence="3" key="1">
    <citation type="journal article" date="2014" name="Proc. Natl. Acad. Sci. U.S.A.">
        <title>Extensive sampling of basidiomycete genomes demonstrates inadequacy of the white-rot/brown-rot paradigm for wood decay fungi.</title>
        <authorList>
            <person name="Riley R."/>
            <person name="Salamov A.A."/>
            <person name="Brown D.W."/>
            <person name="Nagy L.G."/>
            <person name="Floudas D."/>
            <person name="Held B.W."/>
            <person name="Levasseur A."/>
            <person name="Lombard V."/>
            <person name="Morin E."/>
            <person name="Otillar R."/>
            <person name="Lindquist E.A."/>
            <person name="Sun H."/>
            <person name="LaButti K.M."/>
            <person name="Schmutz J."/>
            <person name="Jabbour D."/>
            <person name="Luo H."/>
            <person name="Baker S.E."/>
            <person name="Pisabarro A.G."/>
            <person name="Walton J.D."/>
            <person name="Blanchette R.A."/>
            <person name="Henrissat B."/>
            <person name="Martin F."/>
            <person name="Cullen D."/>
            <person name="Hibbett D.S."/>
            <person name="Grigoriev I.V."/>
        </authorList>
    </citation>
    <scope>NUCLEOTIDE SEQUENCE [LARGE SCALE GENOMIC DNA]</scope>
    <source>
        <strain evidence="3">MUCL 33604</strain>
    </source>
</reference>
<keyword evidence="1" id="KW-0732">Signal</keyword>
<protein>
    <recommendedName>
        <fullName evidence="4">Hydrophobin</fullName>
    </recommendedName>
</protein>
<proteinExistence type="predicted"/>
<organism evidence="2 3">
    <name type="scientific">Jaapia argillacea MUCL 33604</name>
    <dbReference type="NCBI Taxonomy" id="933084"/>
    <lineage>
        <taxon>Eukaryota</taxon>
        <taxon>Fungi</taxon>
        <taxon>Dikarya</taxon>
        <taxon>Basidiomycota</taxon>
        <taxon>Agaricomycotina</taxon>
        <taxon>Agaricomycetes</taxon>
        <taxon>Agaricomycetidae</taxon>
        <taxon>Jaapiales</taxon>
        <taxon>Jaapiaceae</taxon>
        <taxon>Jaapia</taxon>
    </lineage>
</organism>
<dbReference type="AlphaFoldDB" id="A0A067QGY5"/>
<dbReference type="EMBL" id="KL197711">
    <property type="protein sequence ID" value="KDQ62787.1"/>
    <property type="molecule type" value="Genomic_DNA"/>
</dbReference>
<accession>A0A067QGY5</accession>